<comment type="caution">
    <text evidence="1">The sequence shown here is derived from an EMBL/GenBank/DDBJ whole genome shotgun (WGS) entry which is preliminary data.</text>
</comment>
<sequence>MMSNKMIQRQQERKAARDKIKAWAAEHPPSEEAKIVLAYLWKRTNTSKGGFCVEATAASVMRTALILSLPNHGTEELQALAGKKMPTKGLYDKSVSMILSKACDHLLLGTAWDPEWAAEIHLVPETMISIPQKQFEGLEGDAKTKTQKAVDQGKKDNVRPQLPIEKYLYCILKSVWKQGDIKGVAAAAYETGVPNGEVLANHQQLDLFKNNGPHFDSAGGLNRQGWVAVEVMRALWVDLSLGS</sequence>
<evidence type="ECO:0000313" key="1">
    <source>
        <dbReference type="EMBL" id="KAF3762920.1"/>
    </source>
</evidence>
<accession>A0A9P5CMI2</accession>
<proteinExistence type="predicted"/>
<dbReference type="GeneID" id="63842717"/>
<name>A0A9P5CMI2_CRYP1</name>
<reference evidence="1" key="1">
    <citation type="journal article" date="2020" name="Phytopathology">
        <title>Genome sequence of the chestnut blight fungus Cryphonectria parasitica EP155: A fundamental resource for an archetypical invasive plant pathogen.</title>
        <authorList>
            <person name="Crouch J.A."/>
            <person name="Dawe A."/>
            <person name="Aerts A."/>
            <person name="Barry K."/>
            <person name="Churchill A.C.L."/>
            <person name="Grimwood J."/>
            <person name="Hillman B."/>
            <person name="Milgroom M.G."/>
            <person name="Pangilinan J."/>
            <person name="Smith M."/>
            <person name="Salamov A."/>
            <person name="Schmutz J."/>
            <person name="Yadav J."/>
            <person name="Grigoriev I.V."/>
            <person name="Nuss D."/>
        </authorList>
    </citation>
    <scope>NUCLEOTIDE SEQUENCE</scope>
    <source>
        <strain evidence="1">EP155</strain>
    </source>
</reference>
<organism evidence="1 2">
    <name type="scientific">Cryphonectria parasitica (strain ATCC 38755 / EP155)</name>
    <dbReference type="NCBI Taxonomy" id="660469"/>
    <lineage>
        <taxon>Eukaryota</taxon>
        <taxon>Fungi</taxon>
        <taxon>Dikarya</taxon>
        <taxon>Ascomycota</taxon>
        <taxon>Pezizomycotina</taxon>
        <taxon>Sordariomycetes</taxon>
        <taxon>Sordariomycetidae</taxon>
        <taxon>Diaporthales</taxon>
        <taxon>Cryphonectriaceae</taxon>
        <taxon>Cryphonectria-Endothia species complex</taxon>
        <taxon>Cryphonectria</taxon>
    </lineage>
</organism>
<evidence type="ECO:0000313" key="2">
    <source>
        <dbReference type="Proteomes" id="UP000803844"/>
    </source>
</evidence>
<dbReference type="AlphaFoldDB" id="A0A9P5CMI2"/>
<protein>
    <submittedName>
        <fullName evidence="1">Uncharacterized protein</fullName>
    </submittedName>
</protein>
<dbReference type="Proteomes" id="UP000803844">
    <property type="component" value="Unassembled WGS sequence"/>
</dbReference>
<keyword evidence="2" id="KW-1185">Reference proteome</keyword>
<dbReference type="RefSeq" id="XP_040773899.1">
    <property type="nucleotide sequence ID" value="XM_040925588.1"/>
</dbReference>
<dbReference type="EMBL" id="MU032350">
    <property type="protein sequence ID" value="KAF3762920.1"/>
    <property type="molecule type" value="Genomic_DNA"/>
</dbReference>
<gene>
    <name evidence="1" type="ORF">M406DRAFT_72891</name>
</gene>